<feature type="compositionally biased region" description="Polar residues" evidence="1">
    <location>
        <begin position="1397"/>
        <end position="1421"/>
    </location>
</feature>
<feature type="compositionally biased region" description="Low complexity" evidence="1">
    <location>
        <begin position="1030"/>
        <end position="1086"/>
    </location>
</feature>
<protein>
    <submittedName>
        <fullName evidence="2">Uncharacterized protein</fullName>
    </submittedName>
</protein>
<comment type="caution">
    <text evidence="2">The sequence shown here is derived from an EMBL/GenBank/DDBJ whole genome shotgun (WGS) entry which is preliminary data.</text>
</comment>
<feature type="compositionally biased region" description="Polar residues" evidence="1">
    <location>
        <begin position="650"/>
        <end position="704"/>
    </location>
</feature>
<feature type="compositionally biased region" description="Low complexity" evidence="1">
    <location>
        <begin position="1510"/>
        <end position="1520"/>
    </location>
</feature>
<feature type="compositionally biased region" description="Polar residues" evidence="1">
    <location>
        <begin position="1451"/>
        <end position="1463"/>
    </location>
</feature>
<proteinExistence type="predicted"/>
<feature type="compositionally biased region" description="Low complexity" evidence="1">
    <location>
        <begin position="421"/>
        <end position="437"/>
    </location>
</feature>
<feature type="region of interest" description="Disordered" evidence="1">
    <location>
        <begin position="1030"/>
        <end position="1623"/>
    </location>
</feature>
<feature type="compositionally biased region" description="Polar residues" evidence="1">
    <location>
        <begin position="985"/>
        <end position="1004"/>
    </location>
</feature>
<feature type="compositionally biased region" description="Low complexity" evidence="1">
    <location>
        <begin position="1363"/>
        <end position="1396"/>
    </location>
</feature>
<feature type="compositionally biased region" description="Polar residues" evidence="1">
    <location>
        <begin position="748"/>
        <end position="757"/>
    </location>
</feature>
<dbReference type="GeneID" id="94847112"/>
<feature type="compositionally biased region" description="Basic and acidic residues" evidence="1">
    <location>
        <begin position="1310"/>
        <end position="1321"/>
    </location>
</feature>
<feature type="compositionally biased region" description="Basic and acidic residues" evidence="1">
    <location>
        <begin position="1422"/>
        <end position="1437"/>
    </location>
</feature>
<feature type="compositionally biased region" description="Polar residues" evidence="1">
    <location>
        <begin position="1189"/>
        <end position="1218"/>
    </location>
</feature>
<feature type="compositionally biased region" description="Low complexity" evidence="1">
    <location>
        <begin position="43"/>
        <end position="78"/>
    </location>
</feature>
<feature type="compositionally biased region" description="Low complexity" evidence="1">
    <location>
        <begin position="176"/>
        <end position="220"/>
    </location>
</feature>
<feature type="region of interest" description="Disordered" evidence="1">
    <location>
        <begin position="514"/>
        <end position="708"/>
    </location>
</feature>
<feature type="compositionally biased region" description="Polar residues" evidence="1">
    <location>
        <begin position="1131"/>
        <end position="1158"/>
    </location>
</feature>
<feature type="compositionally biased region" description="Polar residues" evidence="1">
    <location>
        <begin position="541"/>
        <end position="586"/>
    </location>
</feature>
<feature type="region of interest" description="Disordered" evidence="1">
    <location>
        <begin position="383"/>
        <end position="437"/>
    </location>
</feature>
<keyword evidence="3" id="KW-1185">Reference proteome</keyword>
<feature type="compositionally biased region" description="Polar residues" evidence="1">
    <location>
        <begin position="1251"/>
        <end position="1266"/>
    </location>
</feature>
<feature type="compositionally biased region" description="Polar residues" evidence="1">
    <location>
        <begin position="384"/>
        <end position="404"/>
    </location>
</feature>
<feature type="compositionally biased region" description="Polar residues" evidence="1">
    <location>
        <begin position="1110"/>
        <end position="1120"/>
    </location>
</feature>
<feature type="compositionally biased region" description="Polar residues" evidence="1">
    <location>
        <begin position="616"/>
        <end position="641"/>
    </location>
</feature>
<feature type="region of interest" description="Disordered" evidence="1">
    <location>
        <begin position="1"/>
        <end position="78"/>
    </location>
</feature>
<feature type="region of interest" description="Disordered" evidence="1">
    <location>
        <begin position="821"/>
        <end position="1004"/>
    </location>
</feature>
<feature type="compositionally biased region" description="Low complexity" evidence="1">
    <location>
        <begin position="1165"/>
        <end position="1180"/>
    </location>
</feature>
<evidence type="ECO:0000313" key="3">
    <source>
        <dbReference type="Proteomes" id="UP000179807"/>
    </source>
</evidence>
<feature type="compositionally biased region" description="Low complexity" evidence="1">
    <location>
        <begin position="725"/>
        <end position="738"/>
    </location>
</feature>
<feature type="compositionally biased region" description="Low complexity" evidence="1">
    <location>
        <begin position="838"/>
        <end position="856"/>
    </location>
</feature>
<name>A0A1J4JAV7_9EUKA</name>
<feature type="compositionally biased region" description="Polar residues" evidence="1">
    <location>
        <begin position="592"/>
        <end position="608"/>
    </location>
</feature>
<feature type="region of interest" description="Disordered" evidence="1">
    <location>
        <begin position="725"/>
        <end position="762"/>
    </location>
</feature>
<feature type="compositionally biased region" description="Polar residues" evidence="1">
    <location>
        <begin position="1558"/>
        <end position="1574"/>
    </location>
</feature>
<feature type="compositionally biased region" description="Low complexity" evidence="1">
    <location>
        <begin position="1289"/>
        <end position="1305"/>
    </location>
</feature>
<evidence type="ECO:0000313" key="2">
    <source>
        <dbReference type="EMBL" id="OHS94787.1"/>
    </source>
</evidence>
<dbReference type="RefSeq" id="XP_068347924.1">
    <property type="nucleotide sequence ID" value="XM_068512408.1"/>
</dbReference>
<evidence type="ECO:0000256" key="1">
    <source>
        <dbReference type="SAM" id="MobiDB-lite"/>
    </source>
</evidence>
<accession>A0A1J4JAV7</accession>
<feature type="compositionally biased region" description="Basic and acidic residues" evidence="1">
    <location>
        <begin position="1476"/>
        <end position="1491"/>
    </location>
</feature>
<feature type="compositionally biased region" description="Polar residues" evidence="1">
    <location>
        <begin position="895"/>
        <end position="950"/>
    </location>
</feature>
<feature type="compositionally biased region" description="Low complexity" evidence="1">
    <location>
        <begin position="1606"/>
        <end position="1619"/>
    </location>
</feature>
<dbReference type="VEuPathDB" id="TrichDB:TRFO_39047"/>
<dbReference type="Proteomes" id="UP000179807">
    <property type="component" value="Unassembled WGS sequence"/>
</dbReference>
<feature type="compositionally biased region" description="Polar residues" evidence="1">
    <location>
        <begin position="237"/>
        <end position="251"/>
    </location>
</feature>
<feature type="compositionally biased region" description="Polar residues" evidence="1">
    <location>
        <begin position="1530"/>
        <end position="1550"/>
    </location>
</feature>
<gene>
    <name evidence="2" type="ORF">TRFO_39047</name>
</gene>
<feature type="compositionally biased region" description="Polar residues" evidence="1">
    <location>
        <begin position="1230"/>
        <end position="1239"/>
    </location>
</feature>
<organism evidence="2 3">
    <name type="scientific">Tritrichomonas foetus</name>
    <dbReference type="NCBI Taxonomy" id="1144522"/>
    <lineage>
        <taxon>Eukaryota</taxon>
        <taxon>Metamonada</taxon>
        <taxon>Parabasalia</taxon>
        <taxon>Tritrichomonadida</taxon>
        <taxon>Tritrichomonadidae</taxon>
        <taxon>Tritrichomonas</taxon>
    </lineage>
</organism>
<dbReference type="EMBL" id="MLAK01001290">
    <property type="protein sequence ID" value="OHS94787.1"/>
    <property type="molecule type" value="Genomic_DNA"/>
</dbReference>
<reference evidence="2" key="1">
    <citation type="submission" date="2016-10" db="EMBL/GenBank/DDBJ databases">
        <authorList>
            <person name="Benchimol M."/>
            <person name="Almeida L.G."/>
            <person name="Vasconcelos A.T."/>
            <person name="Perreira-Neves A."/>
            <person name="Rosa I.A."/>
            <person name="Tasca T."/>
            <person name="Bogo M.R."/>
            <person name="de Souza W."/>
        </authorList>
    </citation>
    <scope>NUCLEOTIDE SEQUENCE [LARGE SCALE GENOMIC DNA]</scope>
    <source>
        <strain evidence="2">K</strain>
    </source>
</reference>
<feature type="region of interest" description="Disordered" evidence="1">
    <location>
        <begin position="176"/>
        <end position="223"/>
    </location>
</feature>
<sequence>MNQGMGGYSAAGPQFTNPGYKPPPMPESILKSSDDKKDDQFDAFDPFNPKPKTQTRKYPQQQQAQPQKPQNQPQQPNIQIIEEKPKKADLNAFRSAFQSEPPISPQQNNFGYQMNAQMNNTFSNNNNMTPGMNNFNNSQFDMAQSQNTPGFNFSGQQNTQMSSGFNFGSQFNQQTQQFNQQNQQFNQQTQQFNQQTQQFNQQNQQFNQQTQQFNQQNQQFGSNDAKAFSQNQTTDFYNIHNTQNSNPQTPAAANDPFSDLTNPPKPQTTENQPQPLQIQIIDEPTPQPNQIASSTINQNQNQNMRALFSSEEPEPMITPVLQPQQQQQNQIQQQQFNFGNDQFSGSNQTFQSNSIQNDFTFTSSTNPANSVNSNLSSGLNNASFGQSQKTVTESNDDPFSSFNPIASAKPKDSEPIKQFDTNSMLTPSTNNNTNLNNETNNVNNEQFTFTSSTNTLNNDNPFTNNNFGFNNNNSTNVNNIENNINNANPFESTFKTTQSGSNGGIPSLNNVNDLFGGSPQNQPPAAKSANPFMPPTDLFGASSQNQENKFNPFAQQQGSTGGSPFSSIAPNNDPNPFTIQSSQNENPFMGSSIPQQQGSNGAPATPTSIDDGISFIQPTQSQQQGSIDSNPFSQQTSSKSSFADAFRQAVSESDPQPQFETQPTLPQTTEGQQASFGNTSMFGQSAFGQQPSFGKQTEDPSTGGFTFAKTDENQNINFQGFTFSGSQQQTQQPPNFGFDQQTEKPTENAENSQSQPFNPFGMTELRPMSNLTFVIDENMQNLDQNQQSGVVPEPESAIQTNPSNIPYFVEEERKKAIEERIKNDNMSAFDPFNPNPQPQKQQPQQQPEVIQQFNQPKQHVEPIQASIKASVTDIRNMFGGPEDESEQNQPDKPDSSSVNSQPEISPNPFQNTQIDQNNEQQGSFDGNSGSPFGDNSSPFGLSPELQNPISASLEPPKDTQDMSNLFAPPPKEISNPFATDGEVTTFGSSPQANPFGGSFSTFGSTINQLSNEGFANAFSGVENPGKAATFADFFPTAAQQPQTPSQPEQNPFMNSLQQPTPQQQEQQEQTTNAFPQTQQQQSTQPPNVVKADSAQNQQKVDDDNPFGPGSSFSMFGTVQQTKEEPKPAENTKPSTTSFDIDNPFAPSNENSIRMFNQENESKPEAPVNPIAAPSSAPATPDLDLFDFSMPQTSQNIPASNSGISPSNIGLDLFSSNETKPVEPKKESFNPFASGQSNPFNPFAAPPGTSDPFKSSTMASQSQPQTSEIKDPFSASHSVEENTEPDFCKPQQQTQAQRKPQNQPQPASTRPPERHNGKKDVFDDFPSNPDEIDNTLPEKPPPFILPTIEDNGDNPFAVGGQPLNSNPFAPSSSSSNSNPFATSPSPNSNPFASSFPAQSDTTNNITPANESNPFANSFASENNEVKNVDENSQKKVDIDNPFADFGGAFGGSSTKPATEANTENPFGDLSNAFGQQTEKKPNEETQKTDLFSDIRNSFTQQNEIKEEKEPQNQSQNESNQETVGNPFSGFTFGQTNSSNEQSQTVINNSGFNPFGMVNPEQNQKASKTEPAASSETTDDQQQQPNQKEEQNIPDLFDVSSEPQKIESNSQQSSTPSNTSTDTIGNVTNDDIFGFSLNTTITKNSPVSSSHSDFYNFTTEPISSSPTAPMTSKSTDKTFPTLQIGGFNPFGMQNNTTSNIIESSEEEPTIEDSPMTNILKSFVKPIENGSYYSYERDPQQVLPFPKFEQTQAAEILANFVKTQFGITPTFASTYQKQQNETDVSSFFSATTVVEPDDNDDFLLMI</sequence>
<feature type="region of interest" description="Disordered" evidence="1">
    <location>
        <begin position="237"/>
        <end position="273"/>
    </location>
</feature>